<evidence type="ECO:0000256" key="3">
    <source>
        <dbReference type="ARBA" id="ARBA00023136"/>
    </source>
</evidence>
<dbReference type="GO" id="GO:0016020">
    <property type="term" value="C:membrane"/>
    <property type="evidence" value="ECO:0007669"/>
    <property type="project" value="UniProtKB-SubCell"/>
</dbReference>
<organism evidence="5 6">
    <name type="scientific">Filobacillus milosensis</name>
    <dbReference type="NCBI Taxonomy" id="94137"/>
    <lineage>
        <taxon>Bacteria</taxon>
        <taxon>Bacillati</taxon>
        <taxon>Bacillota</taxon>
        <taxon>Bacilli</taxon>
        <taxon>Bacillales</taxon>
        <taxon>Bacillaceae</taxon>
        <taxon>Filobacillus</taxon>
    </lineage>
</organism>
<keyword evidence="3 4" id="KW-0472">Membrane</keyword>
<dbReference type="PANTHER" id="PTHR22550">
    <property type="entry name" value="SPORE GERMINATION PROTEIN"/>
    <property type="match status" value="1"/>
</dbReference>
<protein>
    <recommendedName>
        <fullName evidence="7">Spore germination protein</fullName>
    </recommendedName>
</protein>
<keyword evidence="4" id="KW-1133">Transmembrane helix</keyword>
<dbReference type="PANTHER" id="PTHR22550:SF5">
    <property type="entry name" value="LEUCINE ZIPPER PROTEIN 4"/>
    <property type="match status" value="1"/>
</dbReference>
<dbReference type="Proteomes" id="UP000297975">
    <property type="component" value="Unassembled WGS sequence"/>
</dbReference>
<dbReference type="AlphaFoldDB" id="A0A4Y8IF24"/>
<dbReference type="OrthoDB" id="1726708at2"/>
<evidence type="ECO:0008006" key="7">
    <source>
        <dbReference type="Google" id="ProtNLM"/>
    </source>
</evidence>
<reference evidence="5 6" key="1">
    <citation type="submission" date="2019-03" db="EMBL/GenBank/DDBJ databases">
        <authorList>
            <person name="He R.-H."/>
        </authorList>
    </citation>
    <scope>NUCLEOTIDE SEQUENCE [LARGE SCALE GENOMIC DNA]</scope>
    <source>
        <strain evidence="6">SH 714</strain>
    </source>
</reference>
<name>A0A4Y8IF24_9BACI</name>
<comment type="subcellular location">
    <subcellularLocation>
        <location evidence="1">Membrane</location>
        <topology evidence="1">Multi-pass membrane protein</topology>
    </subcellularLocation>
</comment>
<sequence>MKPLNLTNELQKLSMKTSKESLLTELKKAFKDVADFNVMQIGETSDYGEVYFCFLSTLVNAERIHFLINNPNKGFINNEFHSFLGIDFSVKSTPSENVQAILEGKAIICSTLSVDGIAFDIGESKNRSVDMPQSENVIRGPMNAFIEDYSTNLALIRQRIHSEDLKVWETNIGKISKVKVGILYLSTIANSDLINKIKKELENIDIDGLQDVGQIRELITNKKGFNMFPLLFQSERPDRVAASLIDGRVIIMMNGTPFTLIAPTAFIDFWHSTEDYYLPPIIATFMRSLRFIALVISVLLPGIYIALASVNTESNRLEIALSIAGSREGFHILY</sequence>
<dbReference type="Pfam" id="PF03323">
    <property type="entry name" value="GerA"/>
    <property type="match status" value="1"/>
</dbReference>
<dbReference type="InterPro" id="IPR004995">
    <property type="entry name" value="Spore_Ger"/>
</dbReference>
<keyword evidence="6" id="KW-1185">Reference proteome</keyword>
<dbReference type="GO" id="GO:0009847">
    <property type="term" value="P:spore germination"/>
    <property type="evidence" value="ECO:0007669"/>
    <property type="project" value="InterPro"/>
</dbReference>
<evidence type="ECO:0000313" key="6">
    <source>
        <dbReference type="Proteomes" id="UP000297975"/>
    </source>
</evidence>
<proteinExistence type="inferred from homology"/>
<accession>A0A4Y8IF24</accession>
<keyword evidence="4" id="KW-0812">Transmembrane</keyword>
<comment type="similarity">
    <text evidence="2">Belongs to the GerABKA family.</text>
</comment>
<evidence type="ECO:0000256" key="1">
    <source>
        <dbReference type="ARBA" id="ARBA00004141"/>
    </source>
</evidence>
<evidence type="ECO:0000256" key="2">
    <source>
        <dbReference type="ARBA" id="ARBA00005278"/>
    </source>
</evidence>
<evidence type="ECO:0000313" key="5">
    <source>
        <dbReference type="EMBL" id="TFB18504.1"/>
    </source>
</evidence>
<feature type="transmembrane region" description="Helical" evidence="4">
    <location>
        <begin position="291"/>
        <end position="310"/>
    </location>
</feature>
<evidence type="ECO:0000256" key="4">
    <source>
        <dbReference type="SAM" id="Phobius"/>
    </source>
</evidence>
<comment type="caution">
    <text evidence="5">The sequence shown here is derived from an EMBL/GenBank/DDBJ whole genome shotgun (WGS) entry which is preliminary data.</text>
</comment>
<gene>
    <name evidence="5" type="ORF">E3U55_11980</name>
</gene>
<dbReference type="InterPro" id="IPR050768">
    <property type="entry name" value="UPF0353/GerABKA_families"/>
</dbReference>
<dbReference type="EMBL" id="SOPW01000013">
    <property type="protein sequence ID" value="TFB18504.1"/>
    <property type="molecule type" value="Genomic_DNA"/>
</dbReference>